<reference evidence="1 2" key="1">
    <citation type="journal article" date="2018" name="Syst. Appl. Microbiol.">
        <title>Photobacterium carnosum sp. nov., isolated from spoiled modified atmosphere packaged poultry meat.</title>
        <authorList>
            <person name="Hilgarth M."/>
            <person name="Fuertes S."/>
            <person name="Ehrmann M."/>
            <person name="Vogel R.F."/>
        </authorList>
    </citation>
    <scope>NUCLEOTIDE SEQUENCE [LARGE SCALE GENOMIC DNA]</scope>
    <source>
        <strain evidence="1 2">TMW 2.2021</strain>
    </source>
</reference>
<dbReference type="GeneID" id="69964643"/>
<dbReference type="RefSeq" id="WP_101770305.1">
    <property type="nucleotide sequence ID" value="NZ_BPPU01000001.1"/>
</dbReference>
<dbReference type="AlphaFoldDB" id="A0A2N4UMF3"/>
<protein>
    <submittedName>
        <fullName evidence="1">Uncharacterized protein</fullName>
    </submittedName>
</protein>
<organism evidence="1 2">
    <name type="scientific">Photobacterium carnosum</name>
    <dbReference type="NCBI Taxonomy" id="2023717"/>
    <lineage>
        <taxon>Bacteria</taxon>
        <taxon>Pseudomonadati</taxon>
        <taxon>Pseudomonadota</taxon>
        <taxon>Gammaproteobacteria</taxon>
        <taxon>Vibrionales</taxon>
        <taxon>Vibrionaceae</taxon>
        <taxon>Photobacterium</taxon>
    </lineage>
</organism>
<sequence>MNCNGITKLSVLCVSLFMIGGCTYHKAMNEQGRRQAIIEVNLAQEKQVTTKQEIEKLKLEKDLVLLKSEILSIDQEIAKIKAKTEKIKLDNKKNAQKYYKNQLSMLEKTKVALKKDISEKEKILAVL</sequence>
<dbReference type="Proteomes" id="UP000234420">
    <property type="component" value="Unassembled WGS sequence"/>
</dbReference>
<evidence type="ECO:0000313" key="1">
    <source>
        <dbReference type="EMBL" id="PLC56183.1"/>
    </source>
</evidence>
<proteinExistence type="predicted"/>
<comment type="caution">
    <text evidence="1">The sequence shown here is derived from an EMBL/GenBank/DDBJ whole genome shotgun (WGS) entry which is preliminary data.</text>
</comment>
<keyword evidence="2" id="KW-1185">Reference proteome</keyword>
<gene>
    <name evidence="1" type="ORF">CIK00_19885</name>
</gene>
<dbReference type="EMBL" id="NPIB01000037">
    <property type="protein sequence ID" value="PLC56183.1"/>
    <property type="molecule type" value="Genomic_DNA"/>
</dbReference>
<accession>A0A2N4UMF3</accession>
<evidence type="ECO:0000313" key="2">
    <source>
        <dbReference type="Proteomes" id="UP000234420"/>
    </source>
</evidence>
<name>A0A2N4UMF3_9GAMM</name>